<dbReference type="Proteomes" id="UP001206692">
    <property type="component" value="Unassembled WGS sequence"/>
</dbReference>
<feature type="transmembrane region" description="Helical" evidence="1">
    <location>
        <begin position="103"/>
        <end position="122"/>
    </location>
</feature>
<keyword evidence="3" id="KW-1185">Reference proteome</keyword>
<organism evidence="2 3">
    <name type="scientific">Megasphaera massiliensis</name>
    <dbReference type="NCBI Taxonomy" id="1232428"/>
    <lineage>
        <taxon>Bacteria</taxon>
        <taxon>Bacillati</taxon>
        <taxon>Bacillota</taxon>
        <taxon>Negativicutes</taxon>
        <taxon>Veillonellales</taxon>
        <taxon>Veillonellaceae</taxon>
        <taxon>Megasphaera</taxon>
    </lineage>
</organism>
<sequence>MNAIWKQKGHDWLMAVLWAACGIVPIPFGAFASGKPYIAASSVLIFFVLSFAVPLWLGYRRRKLGRYDDYASVGGTLYGGVVALIIAVGILNGLTGSFLWHSYWGMVFLFTLWMLVTIAVQYGAAKGVDFWQARLRKHWYSQFLDPILFSLPLPCAVLGMFLFPAVSDSSASVSLFVGIMAIMGFCFLAISIFVIATFAFYFFPYKRYGYSRKEKVVHLLSIVVMVLLWIMVQNLLFNSDLQVFGYIFKAMPILQDNLLVFVTPFVLSSIVIIGCVALRNVVVETLS</sequence>
<keyword evidence="1" id="KW-0812">Transmembrane</keyword>
<protein>
    <submittedName>
        <fullName evidence="2">Uncharacterized protein</fullName>
    </submittedName>
</protein>
<feature type="transmembrane region" description="Helical" evidence="1">
    <location>
        <begin position="12"/>
        <end position="31"/>
    </location>
</feature>
<feature type="transmembrane region" description="Helical" evidence="1">
    <location>
        <begin position="70"/>
        <end position="91"/>
    </location>
</feature>
<feature type="transmembrane region" description="Helical" evidence="1">
    <location>
        <begin position="143"/>
        <end position="163"/>
    </location>
</feature>
<feature type="transmembrane region" description="Helical" evidence="1">
    <location>
        <begin position="257"/>
        <end position="278"/>
    </location>
</feature>
<feature type="transmembrane region" description="Helical" evidence="1">
    <location>
        <begin position="37"/>
        <end position="58"/>
    </location>
</feature>
<feature type="transmembrane region" description="Helical" evidence="1">
    <location>
        <begin position="216"/>
        <end position="237"/>
    </location>
</feature>
<accession>A0ABT1SU23</accession>
<keyword evidence="1" id="KW-0472">Membrane</keyword>
<reference evidence="2 3" key="1">
    <citation type="submission" date="2022-06" db="EMBL/GenBank/DDBJ databases">
        <title>Isolation of gut microbiota from human fecal samples.</title>
        <authorList>
            <person name="Pamer E.G."/>
            <person name="Barat B."/>
            <person name="Waligurski E."/>
            <person name="Medina S."/>
            <person name="Paddock L."/>
            <person name="Mostad J."/>
        </authorList>
    </citation>
    <scope>NUCLEOTIDE SEQUENCE [LARGE SCALE GENOMIC DNA]</scope>
    <source>
        <strain evidence="2 3">DFI.1.1</strain>
    </source>
</reference>
<feature type="transmembrane region" description="Helical" evidence="1">
    <location>
        <begin position="175"/>
        <end position="204"/>
    </location>
</feature>
<evidence type="ECO:0000313" key="3">
    <source>
        <dbReference type="Proteomes" id="UP001206692"/>
    </source>
</evidence>
<keyword evidence="1" id="KW-1133">Transmembrane helix</keyword>
<dbReference type="RefSeq" id="WP_062412287.1">
    <property type="nucleotide sequence ID" value="NZ_JAJCIO010000024.1"/>
</dbReference>
<proteinExistence type="predicted"/>
<dbReference type="EMBL" id="JANGEW010000021">
    <property type="protein sequence ID" value="MCQ5343380.1"/>
    <property type="molecule type" value="Genomic_DNA"/>
</dbReference>
<evidence type="ECO:0000313" key="2">
    <source>
        <dbReference type="EMBL" id="MCQ5343380.1"/>
    </source>
</evidence>
<gene>
    <name evidence="2" type="ORF">NE675_10160</name>
</gene>
<name>A0ABT1SU23_9FIRM</name>
<comment type="caution">
    <text evidence="2">The sequence shown here is derived from an EMBL/GenBank/DDBJ whole genome shotgun (WGS) entry which is preliminary data.</text>
</comment>
<evidence type="ECO:0000256" key="1">
    <source>
        <dbReference type="SAM" id="Phobius"/>
    </source>
</evidence>